<feature type="transmembrane region" description="Helical" evidence="9">
    <location>
        <begin position="369"/>
        <end position="396"/>
    </location>
</feature>
<proteinExistence type="predicted"/>
<feature type="transmembrane region" description="Helical" evidence="9">
    <location>
        <begin position="330"/>
        <end position="349"/>
    </location>
</feature>
<dbReference type="OrthoDB" id="3900342at2759"/>
<feature type="compositionally biased region" description="Polar residues" evidence="8">
    <location>
        <begin position="25"/>
        <end position="35"/>
    </location>
</feature>
<name>A0A1L7WD19_9HELO</name>
<feature type="compositionally biased region" description="Basic and acidic residues" evidence="8">
    <location>
        <begin position="7"/>
        <end position="21"/>
    </location>
</feature>
<dbReference type="PANTHER" id="PTHR43341:SF1">
    <property type="entry name" value="GENERAL AMINO-ACID PERMEASE GAP1"/>
    <property type="match status" value="1"/>
</dbReference>
<evidence type="ECO:0000313" key="11">
    <source>
        <dbReference type="EMBL" id="CZR50682.1"/>
    </source>
</evidence>
<gene>
    <name evidence="11" type="ORF">PAC_00556</name>
</gene>
<dbReference type="Pfam" id="PF00324">
    <property type="entry name" value="AA_permease"/>
    <property type="match status" value="1"/>
</dbReference>
<feature type="domain" description="Amino acid permease/ SLC12A" evidence="10">
    <location>
        <begin position="105"/>
        <end position="568"/>
    </location>
</feature>
<feature type="transmembrane region" description="Helical" evidence="9">
    <location>
        <begin position="289"/>
        <end position="309"/>
    </location>
</feature>
<dbReference type="InterPro" id="IPR004841">
    <property type="entry name" value="AA-permease/SLC12A_dom"/>
</dbReference>
<protein>
    <submittedName>
        <fullName evidence="11">Related to amino acid transport protein GAP1</fullName>
    </submittedName>
</protein>
<keyword evidence="4 9" id="KW-0812">Transmembrane</keyword>
<comment type="subcellular location">
    <subcellularLocation>
        <location evidence="1">Cell membrane</location>
        <topology evidence="1">Multi-pass membrane protein</topology>
    </subcellularLocation>
</comment>
<evidence type="ECO:0000256" key="1">
    <source>
        <dbReference type="ARBA" id="ARBA00004651"/>
    </source>
</evidence>
<keyword evidence="5" id="KW-0029">Amino-acid transport</keyword>
<dbReference type="Proteomes" id="UP000184330">
    <property type="component" value="Unassembled WGS sequence"/>
</dbReference>
<feature type="transmembrane region" description="Helical" evidence="9">
    <location>
        <begin position="183"/>
        <end position="205"/>
    </location>
</feature>
<feature type="region of interest" description="Disordered" evidence="8">
    <location>
        <begin position="1"/>
        <end position="43"/>
    </location>
</feature>
<evidence type="ECO:0000259" key="10">
    <source>
        <dbReference type="Pfam" id="PF00324"/>
    </source>
</evidence>
<accession>A0A1L7WD19</accession>
<keyword evidence="2" id="KW-0813">Transport</keyword>
<evidence type="ECO:0000256" key="3">
    <source>
        <dbReference type="ARBA" id="ARBA00022475"/>
    </source>
</evidence>
<feature type="transmembrane region" description="Helical" evidence="9">
    <location>
        <begin position="502"/>
        <end position="523"/>
    </location>
</feature>
<feature type="transmembrane region" description="Helical" evidence="9">
    <location>
        <begin position="247"/>
        <end position="269"/>
    </location>
</feature>
<feature type="transmembrane region" description="Helical" evidence="9">
    <location>
        <begin position="217"/>
        <end position="235"/>
    </location>
</feature>
<dbReference type="Gene3D" id="1.20.1740.10">
    <property type="entry name" value="Amino acid/polyamine transporter I"/>
    <property type="match status" value="1"/>
</dbReference>
<keyword evidence="12" id="KW-1185">Reference proteome</keyword>
<keyword evidence="3" id="KW-1003">Cell membrane</keyword>
<evidence type="ECO:0000256" key="4">
    <source>
        <dbReference type="ARBA" id="ARBA00022692"/>
    </source>
</evidence>
<dbReference type="InterPro" id="IPR004762">
    <property type="entry name" value="Amino_acid_permease_fungi"/>
</dbReference>
<dbReference type="GO" id="GO:0015171">
    <property type="term" value="F:amino acid transmembrane transporter activity"/>
    <property type="evidence" value="ECO:0007669"/>
    <property type="project" value="TreeGrafter"/>
</dbReference>
<evidence type="ECO:0000256" key="5">
    <source>
        <dbReference type="ARBA" id="ARBA00022970"/>
    </source>
</evidence>
<dbReference type="InterPro" id="IPR050524">
    <property type="entry name" value="APC_YAT"/>
</dbReference>
<feature type="transmembrane region" description="Helical" evidence="9">
    <location>
        <begin position="133"/>
        <end position="162"/>
    </location>
</feature>
<evidence type="ECO:0000313" key="12">
    <source>
        <dbReference type="Proteomes" id="UP000184330"/>
    </source>
</evidence>
<dbReference type="AlphaFoldDB" id="A0A1L7WD19"/>
<dbReference type="PROSITE" id="PS00218">
    <property type="entry name" value="AMINO_ACID_PERMEASE_1"/>
    <property type="match status" value="1"/>
</dbReference>
<keyword evidence="7 9" id="KW-0472">Membrane</keyword>
<evidence type="ECO:0000256" key="2">
    <source>
        <dbReference type="ARBA" id="ARBA00022448"/>
    </source>
</evidence>
<dbReference type="GO" id="GO:0005886">
    <property type="term" value="C:plasma membrane"/>
    <property type="evidence" value="ECO:0007669"/>
    <property type="project" value="UniProtKB-SubCell"/>
</dbReference>
<feature type="transmembrane region" description="Helical" evidence="9">
    <location>
        <begin position="459"/>
        <end position="481"/>
    </location>
</feature>
<evidence type="ECO:0000256" key="7">
    <source>
        <dbReference type="ARBA" id="ARBA00023136"/>
    </source>
</evidence>
<evidence type="ECO:0000256" key="9">
    <source>
        <dbReference type="SAM" id="Phobius"/>
    </source>
</evidence>
<feature type="transmembrane region" description="Helical" evidence="9">
    <location>
        <begin position="430"/>
        <end position="447"/>
    </location>
</feature>
<dbReference type="FunFam" id="1.20.1740.10:FF:000017">
    <property type="entry name" value="Amino acid permease"/>
    <property type="match status" value="1"/>
</dbReference>
<dbReference type="NCBIfam" id="TIGR00913">
    <property type="entry name" value="2A0310"/>
    <property type="match status" value="1"/>
</dbReference>
<sequence length="724" mass="78839">MAANNNDVEKGSLDSMNKEGRQSPGVLSQGASGHSGTSGGRPVYEETTEVQENLFHRVVDSFNRQPGSLDENGKPIHAQGRIFDPTNAALATSNTGMERVLQGRHMQMIAIGGSIGTGLFIASGKALETGGPASLLISFSLIGIMLYCMVHALGEMSVLLPVAGSFSTYSSRFLDPSWGFAMGWNYCMQWLVVLPLEIIAASITVDYWDPQGKYDHAIFVTIFLVVIISINLFGVKGYGEAEFLFSIIKIIAVIGFIILGVILNCGGGPNEGYIGGKYWHDPGAFHNGFKGLCSVFVTAAFAFAGTELVGLAANEAKNPRKSLPSAIKQVFWRITIFYVVSLTVVGLNVPYTDERLLKDGSANSAASPFVISIQNAGIQVLPSIFNAVILIAVLSVGNSSIFGSSRTLHALACQGLAPKMFGYIDKKGRPLVGIAVASALGFIAYSADSGQQGTVLDWMLALSGLSSIFTWGSICLAHIRFRKAWKVQGRTLDQLAFRSQPGLIGSWFGFLFNCLVLIAQFWIGAWPVGYGDLGASGQVQKFFKAYLAAPIVILFYIGHKLYAKTSIVRTKDMDLDTGVRDLNLPELIAEEEAERRSWPKWKKVYKIRVGILERVWIPGYIWPLKPGVKGQETMSVYVPPSTGCAGTVFVSIFENIYDNTETSCQLTRHPDAQKFVPFLSTFGSELKTGSARFGQLRFKLKDLRLERLQCQRKEAAAEEIATRS</sequence>
<organism evidence="11 12">
    <name type="scientific">Phialocephala subalpina</name>
    <dbReference type="NCBI Taxonomy" id="576137"/>
    <lineage>
        <taxon>Eukaryota</taxon>
        <taxon>Fungi</taxon>
        <taxon>Dikarya</taxon>
        <taxon>Ascomycota</taxon>
        <taxon>Pezizomycotina</taxon>
        <taxon>Leotiomycetes</taxon>
        <taxon>Helotiales</taxon>
        <taxon>Mollisiaceae</taxon>
        <taxon>Phialocephala</taxon>
        <taxon>Phialocephala fortinii species complex</taxon>
    </lineage>
</organism>
<evidence type="ECO:0000256" key="6">
    <source>
        <dbReference type="ARBA" id="ARBA00022989"/>
    </source>
</evidence>
<evidence type="ECO:0000256" key="8">
    <source>
        <dbReference type="SAM" id="MobiDB-lite"/>
    </source>
</evidence>
<feature type="transmembrane region" description="Helical" evidence="9">
    <location>
        <begin position="108"/>
        <end position="127"/>
    </location>
</feature>
<feature type="transmembrane region" description="Helical" evidence="9">
    <location>
        <begin position="543"/>
        <end position="563"/>
    </location>
</feature>
<reference evidence="11 12" key="1">
    <citation type="submission" date="2016-03" db="EMBL/GenBank/DDBJ databases">
        <authorList>
            <person name="Ploux O."/>
        </authorList>
    </citation>
    <scope>NUCLEOTIDE SEQUENCE [LARGE SCALE GENOMIC DNA]</scope>
    <source>
        <strain evidence="11 12">UAMH 11012</strain>
    </source>
</reference>
<dbReference type="InterPro" id="IPR004840">
    <property type="entry name" value="Amino_acid_permease_CS"/>
</dbReference>
<dbReference type="EMBL" id="FJOG01000001">
    <property type="protein sequence ID" value="CZR50682.1"/>
    <property type="molecule type" value="Genomic_DNA"/>
</dbReference>
<keyword evidence="6 9" id="KW-1133">Transmembrane helix</keyword>
<dbReference type="PANTHER" id="PTHR43341">
    <property type="entry name" value="AMINO ACID PERMEASE"/>
    <property type="match status" value="1"/>
</dbReference>